<accession>A0ABR4EF50</accession>
<keyword evidence="2" id="KW-1185">Reference proteome</keyword>
<dbReference type="EMBL" id="JBAWTH010000061">
    <property type="protein sequence ID" value="KAL2281025.1"/>
    <property type="molecule type" value="Genomic_DNA"/>
</dbReference>
<proteinExistence type="predicted"/>
<evidence type="ECO:0000313" key="2">
    <source>
        <dbReference type="Proteomes" id="UP001600888"/>
    </source>
</evidence>
<reference evidence="1 2" key="1">
    <citation type="submission" date="2024-03" db="EMBL/GenBank/DDBJ databases">
        <title>A high-quality draft genome sequence of Diaporthe vaccinii, a causative agent of upright dieback and viscid rot disease in cranberry plants.</title>
        <authorList>
            <person name="Sarrasin M."/>
            <person name="Lang B.F."/>
            <person name="Burger G."/>
        </authorList>
    </citation>
    <scope>NUCLEOTIDE SEQUENCE [LARGE SCALE GENOMIC DNA]</scope>
    <source>
        <strain evidence="1 2">IS7</strain>
    </source>
</reference>
<dbReference type="Proteomes" id="UP001600888">
    <property type="component" value="Unassembled WGS sequence"/>
</dbReference>
<sequence length="255" mass="27821">MVESPLYTASPKEGILVTEKKNLEFSTEKLREGKLSLFTRFLSVVTGLGVDVGGEGSGKNEELFNFARIETTTFTPSTSYIESVIDTPRVRQFLKTATRVCSASIYVLTGLKTVSGAKAKTLATRSRGLNLGVDVDGTLLGGSPVGGGPEISGKVEGKMQTSWEGSSDFVFAFRVRRVKVSKNGEVKSEGDYTKGANFGVAKGTVNETPLRFVVDDNDLGESEGWNTEQGWRSEEVVDEDEIVQCLWREHEDEDQ</sequence>
<comment type="caution">
    <text evidence="1">The sequence shown here is derived from an EMBL/GenBank/DDBJ whole genome shotgun (WGS) entry which is preliminary data.</text>
</comment>
<organism evidence="1 2">
    <name type="scientific">Diaporthe vaccinii</name>
    <dbReference type="NCBI Taxonomy" id="105482"/>
    <lineage>
        <taxon>Eukaryota</taxon>
        <taxon>Fungi</taxon>
        <taxon>Dikarya</taxon>
        <taxon>Ascomycota</taxon>
        <taxon>Pezizomycotina</taxon>
        <taxon>Sordariomycetes</taxon>
        <taxon>Sordariomycetidae</taxon>
        <taxon>Diaporthales</taxon>
        <taxon>Diaporthaceae</taxon>
        <taxon>Diaporthe</taxon>
        <taxon>Diaporthe eres species complex</taxon>
    </lineage>
</organism>
<evidence type="ECO:0000313" key="1">
    <source>
        <dbReference type="EMBL" id="KAL2281025.1"/>
    </source>
</evidence>
<protein>
    <submittedName>
        <fullName evidence="1">Uncharacterized protein</fullName>
    </submittedName>
</protein>
<name>A0ABR4EF50_9PEZI</name>
<gene>
    <name evidence="1" type="ORF">FJTKL_12131</name>
</gene>